<organism evidence="1 2">
    <name type="scientific">Planoprotostelium fungivorum</name>
    <dbReference type="NCBI Taxonomy" id="1890364"/>
    <lineage>
        <taxon>Eukaryota</taxon>
        <taxon>Amoebozoa</taxon>
        <taxon>Evosea</taxon>
        <taxon>Variosea</taxon>
        <taxon>Cavosteliida</taxon>
        <taxon>Cavosteliaceae</taxon>
        <taxon>Planoprotostelium</taxon>
    </lineage>
</organism>
<keyword evidence="2" id="KW-1185">Reference proteome</keyword>
<name>A0A2P6MZ33_9EUKA</name>
<dbReference type="AlphaFoldDB" id="A0A2P6MZ33"/>
<accession>A0A2P6MZ33</accession>
<dbReference type="EMBL" id="MDYQ01000291">
    <property type="protein sequence ID" value="PRP76959.1"/>
    <property type="molecule type" value="Genomic_DNA"/>
</dbReference>
<reference evidence="1 2" key="1">
    <citation type="journal article" date="2018" name="Genome Biol. Evol.">
        <title>Multiple Roots of Fruiting Body Formation in Amoebozoa.</title>
        <authorList>
            <person name="Hillmann F."/>
            <person name="Forbes G."/>
            <person name="Novohradska S."/>
            <person name="Ferling I."/>
            <person name="Riege K."/>
            <person name="Groth M."/>
            <person name="Westermann M."/>
            <person name="Marz M."/>
            <person name="Spaller T."/>
            <person name="Winckler T."/>
            <person name="Schaap P."/>
            <person name="Glockner G."/>
        </authorList>
    </citation>
    <scope>NUCLEOTIDE SEQUENCE [LARGE SCALE GENOMIC DNA]</scope>
    <source>
        <strain evidence="1 2">Jena</strain>
    </source>
</reference>
<gene>
    <name evidence="1" type="ORF">PROFUN_15573</name>
</gene>
<feature type="non-terminal residue" evidence="1">
    <location>
        <position position="1"/>
    </location>
</feature>
<comment type="caution">
    <text evidence="1">The sequence shown here is derived from an EMBL/GenBank/DDBJ whole genome shotgun (WGS) entry which is preliminary data.</text>
</comment>
<evidence type="ECO:0000313" key="1">
    <source>
        <dbReference type="EMBL" id="PRP76959.1"/>
    </source>
</evidence>
<evidence type="ECO:0000313" key="2">
    <source>
        <dbReference type="Proteomes" id="UP000241769"/>
    </source>
</evidence>
<dbReference type="Proteomes" id="UP000241769">
    <property type="component" value="Unassembled WGS sequence"/>
</dbReference>
<sequence length="72" mass="8048">TAVMMNLKDMKAVGRGATSDDTLQYGRHSVGDRWAGADVFQKLSMMALDVKANLLECKREPLDDELYIKSEI</sequence>
<proteinExistence type="predicted"/>
<dbReference type="InParanoid" id="A0A2P6MZ33"/>
<protein>
    <submittedName>
        <fullName evidence="1">Uncharacterized protein</fullName>
    </submittedName>
</protein>